<comment type="subcellular location">
    <subcellularLocation>
        <location evidence="1">Nucleus</location>
    </subcellularLocation>
</comment>
<dbReference type="GO" id="GO:0005654">
    <property type="term" value="C:nucleoplasm"/>
    <property type="evidence" value="ECO:0007669"/>
    <property type="project" value="TreeGrafter"/>
</dbReference>
<feature type="region of interest" description="Disordered" evidence="4">
    <location>
        <begin position="293"/>
        <end position="326"/>
    </location>
</feature>
<proteinExistence type="predicted"/>
<keyword evidence="2" id="KW-0539">Nucleus</keyword>
<evidence type="ECO:0000259" key="5">
    <source>
        <dbReference type="PROSITE" id="PS50824"/>
    </source>
</evidence>
<dbReference type="InterPro" id="IPR004020">
    <property type="entry name" value="DAPIN"/>
</dbReference>
<feature type="domain" description="HIN-200" evidence="6">
    <location>
        <begin position="299"/>
        <end position="487"/>
    </location>
</feature>
<dbReference type="Pfam" id="PF02758">
    <property type="entry name" value="PYRIN"/>
    <property type="match status" value="1"/>
</dbReference>
<dbReference type="AlphaFoldDB" id="A0A8C6EB99"/>
<dbReference type="Gene3D" id="2.40.50.140">
    <property type="entry name" value="Nucleic acid-binding proteins"/>
    <property type="match status" value="2"/>
</dbReference>
<dbReference type="GO" id="GO:0003690">
    <property type="term" value="F:double-stranded DNA binding"/>
    <property type="evidence" value="ECO:0007669"/>
    <property type="project" value="TreeGrafter"/>
</dbReference>
<reference evidence="7" key="1">
    <citation type="submission" date="2025-08" db="UniProtKB">
        <authorList>
            <consortium name="Ensembl"/>
        </authorList>
    </citation>
    <scope>IDENTIFICATION</scope>
</reference>
<dbReference type="InterPro" id="IPR012340">
    <property type="entry name" value="NA-bd_OB-fold"/>
</dbReference>
<dbReference type="FunFam" id="1.10.533.10:FF:000011">
    <property type="entry name" value="Myeloid cell nuclear differentiation antigen"/>
    <property type="match status" value="1"/>
</dbReference>
<dbReference type="Ensembl" id="ENSMMST00000026728.1">
    <property type="protein sequence ID" value="ENSMMSP00000024176.1"/>
    <property type="gene ID" value="ENSMMSG00000018195.1"/>
</dbReference>
<dbReference type="InterPro" id="IPR040205">
    <property type="entry name" value="HIN-200"/>
</dbReference>
<dbReference type="FunFam" id="2.40.50.140:FF:000105">
    <property type="entry name" value="Myeloid cell nuclear differentiation antigen"/>
    <property type="match status" value="1"/>
</dbReference>
<dbReference type="CDD" id="cd08305">
    <property type="entry name" value="Pyrin"/>
    <property type="match status" value="1"/>
</dbReference>
<keyword evidence="8" id="KW-1185">Reference proteome</keyword>
<evidence type="ECO:0000259" key="6">
    <source>
        <dbReference type="PROSITE" id="PS50834"/>
    </source>
</evidence>
<evidence type="ECO:0000256" key="1">
    <source>
        <dbReference type="ARBA" id="ARBA00004123"/>
    </source>
</evidence>
<evidence type="ECO:0000256" key="3">
    <source>
        <dbReference type="SAM" id="Coils"/>
    </source>
</evidence>
<organism evidence="7 8">
    <name type="scientific">Moschus moschiferus</name>
    <name type="common">Siberian musk deer</name>
    <name type="synonym">Moschus sibiricus</name>
    <dbReference type="NCBI Taxonomy" id="68415"/>
    <lineage>
        <taxon>Eukaryota</taxon>
        <taxon>Metazoa</taxon>
        <taxon>Chordata</taxon>
        <taxon>Craniata</taxon>
        <taxon>Vertebrata</taxon>
        <taxon>Euteleostomi</taxon>
        <taxon>Mammalia</taxon>
        <taxon>Eutheria</taxon>
        <taxon>Laurasiatheria</taxon>
        <taxon>Artiodactyla</taxon>
        <taxon>Ruminantia</taxon>
        <taxon>Pecora</taxon>
        <taxon>Moschidae</taxon>
        <taxon>Moschus</taxon>
    </lineage>
</organism>
<reference evidence="7" key="2">
    <citation type="submission" date="2025-09" db="UniProtKB">
        <authorList>
            <consortium name="Ensembl"/>
        </authorList>
    </citation>
    <scope>IDENTIFICATION</scope>
</reference>
<evidence type="ECO:0000256" key="4">
    <source>
        <dbReference type="SAM" id="MobiDB-lite"/>
    </source>
</evidence>
<dbReference type="Gene3D" id="1.10.533.10">
    <property type="entry name" value="Death Domain, Fas"/>
    <property type="match status" value="1"/>
</dbReference>
<dbReference type="GO" id="GO:0002218">
    <property type="term" value="P:activation of innate immune response"/>
    <property type="evidence" value="ECO:0007669"/>
    <property type="project" value="InterPro"/>
</dbReference>
<feature type="compositionally biased region" description="Low complexity" evidence="4">
    <location>
        <begin position="293"/>
        <end position="307"/>
    </location>
</feature>
<feature type="compositionally biased region" description="Basic and acidic residues" evidence="4">
    <location>
        <begin position="315"/>
        <end position="325"/>
    </location>
</feature>
<dbReference type="GO" id="GO:0005829">
    <property type="term" value="C:cytosol"/>
    <property type="evidence" value="ECO:0007669"/>
    <property type="project" value="TreeGrafter"/>
</dbReference>
<feature type="compositionally biased region" description="Polar residues" evidence="4">
    <location>
        <begin position="109"/>
        <end position="119"/>
    </location>
</feature>
<name>A0A8C6EB99_MOSMO</name>
<dbReference type="Pfam" id="PF02760">
    <property type="entry name" value="HIN"/>
    <property type="match status" value="1"/>
</dbReference>
<dbReference type="SUPFAM" id="SSF159141">
    <property type="entry name" value="HIN-2000 domain-like"/>
    <property type="match status" value="2"/>
</dbReference>
<sequence length="501" mass="55665">MGNDYKKIVLLKGFQHINDKCFNMIKSLLAEDLKLTSKMQDEYDRVKIANLMEVKFQGPACVDKLIELVKEIDEIKDLAKTLRNEKLKVMKKNKAKGATSVQKHKQDKSSLGQSTSTANEALGPESVKNTPVKEKKTTKTNESKRMKLTEEQSQLPGLSGISIKSTKRLLQTPQRPPSRPSRSSSTKKKSGIATKPNDLKGKMISCNQSQLPGTSATSLCPTVSSGQITPMFPPTPFGNVSSKKEENTCLSIGKTEDITTRTANPRMKLSLERSPFLESPVYGVIPIENCLQTPQKLPPTTSSSSSTKKPRLKSVPKEASREEASRGATVAAESQFFQVKMFDVALKEKSIPNRTIVISDYIGRNGFLEVFHAFSVSDVNPGRKMEISKSLIQKAKATPKISHLYLQDIGAFVNGVFLVHKKWVCNEFIYYEIQDDTGVMEVMVYGQRLTSINCEEGDRLILVCFELAKSGDKRHLRSEIHSFIKVRSSAGFIHVTTNGII</sequence>
<evidence type="ECO:0000313" key="8">
    <source>
        <dbReference type="Proteomes" id="UP000694544"/>
    </source>
</evidence>
<evidence type="ECO:0000256" key="2">
    <source>
        <dbReference type="ARBA" id="ARBA00023242"/>
    </source>
</evidence>
<dbReference type="PROSITE" id="PS50824">
    <property type="entry name" value="DAPIN"/>
    <property type="match status" value="1"/>
</dbReference>
<dbReference type="PANTHER" id="PTHR12200">
    <property type="entry name" value="INTERFERON-INDUCIBLE PROTEIN AIM2 FAMILY MEMBER"/>
    <property type="match status" value="1"/>
</dbReference>
<feature type="compositionally biased region" description="Basic and acidic residues" evidence="4">
    <location>
        <begin position="131"/>
        <end position="150"/>
    </location>
</feature>
<dbReference type="InterPro" id="IPR011029">
    <property type="entry name" value="DEATH-like_dom_sf"/>
</dbReference>
<accession>A0A8C6EB99</accession>
<dbReference type="GeneTree" id="ENSGT00390000013296"/>
<dbReference type="InterPro" id="IPR004021">
    <property type="entry name" value="HIN200/IF120x"/>
</dbReference>
<dbReference type="SMART" id="SM01289">
    <property type="entry name" value="PYRIN"/>
    <property type="match status" value="1"/>
</dbReference>
<dbReference type="PANTHER" id="PTHR12200:SF24">
    <property type="entry name" value="INTERFERON ACTIVATED GENE 207-RELATED"/>
    <property type="match status" value="1"/>
</dbReference>
<evidence type="ECO:0000313" key="7">
    <source>
        <dbReference type="Ensembl" id="ENSMMSP00000024176.1"/>
    </source>
</evidence>
<dbReference type="GO" id="GO:0035458">
    <property type="term" value="P:cellular response to interferon-beta"/>
    <property type="evidence" value="ECO:0007669"/>
    <property type="project" value="InterPro"/>
</dbReference>
<feature type="domain" description="Pyrin" evidence="5">
    <location>
        <begin position="1"/>
        <end position="88"/>
    </location>
</feature>
<feature type="coiled-coil region" evidence="3">
    <location>
        <begin position="65"/>
        <end position="92"/>
    </location>
</feature>
<feature type="region of interest" description="Disordered" evidence="4">
    <location>
        <begin position="92"/>
        <end position="208"/>
    </location>
</feature>
<keyword evidence="3" id="KW-0175">Coiled coil</keyword>
<dbReference type="Proteomes" id="UP000694544">
    <property type="component" value="Unplaced"/>
</dbReference>
<evidence type="ECO:0008006" key="9">
    <source>
        <dbReference type="Google" id="ProtNLM"/>
    </source>
</evidence>
<dbReference type="PROSITE" id="PS50834">
    <property type="entry name" value="HIN_200"/>
    <property type="match status" value="1"/>
</dbReference>
<protein>
    <recommendedName>
        <fullName evidence="9">Interferon-activable protein 203</fullName>
    </recommendedName>
</protein>